<reference evidence="2 3" key="1">
    <citation type="submission" date="2018-03" db="EMBL/GenBank/DDBJ databases">
        <title>Whole genome sequencing of Histamine producing bacteria.</title>
        <authorList>
            <person name="Butler K."/>
        </authorList>
    </citation>
    <scope>NUCLEOTIDE SEQUENCE [LARGE SCALE GENOMIC DNA]</scope>
    <source>
        <strain evidence="2 3">DSM 19138</strain>
    </source>
</reference>
<dbReference type="InterPro" id="IPR002575">
    <property type="entry name" value="Aminoglycoside_PTrfase"/>
</dbReference>
<accession>A0A2T3NGS2</accession>
<proteinExistence type="predicted"/>
<organism evidence="2 3">
    <name type="scientific">Photobacterium rosenbergii</name>
    <dbReference type="NCBI Taxonomy" id="294936"/>
    <lineage>
        <taxon>Bacteria</taxon>
        <taxon>Pseudomonadati</taxon>
        <taxon>Pseudomonadota</taxon>
        <taxon>Gammaproteobacteria</taxon>
        <taxon>Vibrionales</taxon>
        <taxon>Vibrionaceae</taxon>
        <taxon>Photobacterium</taxon>
    </lineage>
</organism>
<dbReference type="Pfam" id="PF01636">
    <property type="entry name" value="APH"/>
    <property type="match status" value="1"/>
</dbReference>
<dbReference type="RefSeq" id="WP_107297481.1">
    <property type="nucleotide sequence ID" value="NZ_PYMB01000002.1"/>
</dbReference>
<protein>
    <recommendedName>
        <fullName evidence="1">Aminoglycoside phosphotransferase domain-containing protein</fullName>
    </recommendedName>
</protein>
<evidence type="ECO:0000313" key="3">
    <source>
        <dbReference type="Proteomes" id="UP000241346"/>
    </source>
</evidence>
<gene>
    <name evidence="2" type="ORF">C9J01_07225</name>
</gene>
<comment type="caution">
    <text evidence="2">The sequence shown here is derived from an EMBL/GenBank/DDBJ whole genome shotgun (WGS) entry which is preliminary data.</text>
</comment>
<sequence length="296" mass="33941">MSTETLHDLFSFRLPDYHLVSAEPLSGGLSNRCWKVVLTHKATGERHTLVWRPHSFSSQAFGVSRQHEYQVLQSTLKTPCFTLAPKPFALFNEGLLVDWVAGQTASIEFSLTTLMSLQVAIHQQPLPSWRLNPQQRGAHYWRYMGDATGDPQLERIHAFFQAQPVKKWFEETCCHHDLGWYNIIVAPDDRHTVIDWEYAAAGDPSLDLALTVAANQLEASEAVDIYCQQVGVHDVVAQSRWHSAVEYWHPWCDYLAMLWFYVGANQFACGERLDEDYLREAESLKALLWNDLQFSD</sequence>
<dbReference type="OrthoDB" id="179763at2"/>
<evidence type="ECO:0000259" key="1">
    <source>
        <dbReference type="Pfam" id="PF01636"/>
    </source>
</evidence>
<dbReference type="InterPro" id="IPR011009">
    <property type="entry name" value="Kinase-like_dom_sf"/>
</dbReference>
<dbReference type="Gene3D" id="3.90.1200.10">
    <property type="match status" value="1"/>
</dbReference>
<dbReference type="AlphaFoldDB" id="A0A2T3NGS2"/>
<evidence type="ECO:0000313" key="2">
    <source>
        <dbReference type="EMBL" id="PSW14232.1"/>
    </source>
</evidence>
<dbReference type="EMBL" id="PYMB01000002">
    <property type="protein sequence ID" value="PSW14232.1"/>
    <property type="molecule type" value="Genomic_DNA"/>
</dbReference>
<dbReference type="SUPFAM" id="SSF56112">
    <property type="entry name" value="Protein kinase-like (PK-like)"/>
    <property type="match status" value="1"/>
</dbReference>
<dbReference type="Proteomes" id="UP000241346">
    <property type="component" value="Unassembled WGS sequence"/>
</dbReference>
<name>A0A2T3NGS2_9GAMM</name>
<feature type="domain" description="Aminoglycoside phosphotransferase" evidence="1">
    <location>
        <begin position="22"/>
        <end position="221"/>
    </location>
</feature>